<dbReference type="SUPFAM" id="SSF53098">
    <property type="entry name" value="Ribonuclease H-like"/>
    <property type="match status" value="1"/>
</dbReference>
<dbReference type="PANTHER" id="PTHR36015">
    <property type="entry name" value="HOLLIDAY JUNCTION RESOLVASE MOC1, CHLOROPLASTIC-RELATED"/>
    <property type="match status" value="1"/>
</dbReference>
<gene>
    <name evidence="1" type="ORF">HLH21_14030</name>
</gene>
<dbReference type="GO" id="GO:0003676">
    <property type="term" value="F:nucleic acid binding"/>
    <property type="evidence" value="ECO:0007669"/>
    <property type="project" value="InterPro"/>
</dbReference>
<organism evidence="1 2">
    <name type="scientific">Gluconacetobacter johannae</name>
    <dbReference type="NCBI Taxonomy" id="112140"/>
    <lineage>
        <taxon>Bacteria</taxon>
        <taxon>Pseudomonadati</taxon>
        <taxon>Pseudomonadota</taxon>
        <taxon>Alphaproteobacteria</taxon>
        <taxon>Acetobacterales</taxon>
        <taxon>Acetobacteraceae</taxon>
        <taxon>Gluconacetobacter</taxon>
    </lineage>
</organism>
<sequence>MSADSERRIIAAIDPGNEGAVAILNGRGELVEILDMPTSAITVSGKARQIVSAPLLAMLLRAHDPAEVWMEQVHAGPQMGGVSAMSFGRGVGIIEGAVAMLGKPLTTVRPNEWKRVMRCPADKDGARTRAMQIFPTCADLFRRKKDDGRAEAAMIGAFAVRVATG</sequence>
<dbReference type="Gene3D" id="3.30.420.10">
    <property type="entry name" value="Ribonuclease H-like superfamily/Ribonuclease H"/>
    <property type="match status" value="1"/>
</dbReference>
<reference evidence="1 2" key="1">
    <citation type="submission" date="2020-04" db="EMBL/GenBank/DDBJ databases">
        <title>Description of novel Gluconacetobacter.</title>
        <authorList>
            <person name="Sombolestani A."/>
        </authorList>
    </citation>
    <scope>NUCLEOTIDE SEQUENCE [LARGE SCALE GENOMIC DNA]</scope>
    <source>
        <strain evidence="1 2">LMG 21312</strain>
    </source>
</reference>
<dbReference type="RefSeq" id="WP_182944369.1">
    <property type="nucleotide sequence ID" value="NZ_JABEQH010000020.1"/>
</dbReference>
<keyword evidence="2" id="KW-1185">Reference proteome</keyword>
<dbReference type="GO" id="GO:0008821">
    <property type="term" value="F:crossover junction DNA endonuclease activity"/>
    <property type="evidence" value="ECO:0007669"/>
    <property type="project" value="InterPro"/>
</dbReference>
<name>A0A7W4J982_9PROT</name>
<accession>A0A7W4J982</accession>
<comment type="caution">
    <text evidence="1">The sequence shown here is derived from an EMBL/GenBank/DDBJ whole genome shotgun (WGS) entry which is preliminary data.</text>
</comment>
<dbReference type="CDD" id="cd22992">
    <property type="entry name" value="MOC1"/>
    <property type="match status" value="1"/>
</dbReference>
<dbReference type="InterPro" id="IPR045290">
    <property type="entry name" value="MOC1-like"/>
</dbReference>
<evidence type="ECO:0000313" key="1">
    <source>
        <dbReference type="EMBL" id="MBB2177025.1"/>
    </source>
</evidence>
<protein>
    <submittedName>
        <fullName evidence="1">Uncharacterized protein</fullName>
    </submittedName>
</protein>
<dbReference type="Proteomes" id="UP000561066">
    <property type="component" value="Unassembled WGS sequence"/>
</dbReference>
<dbReference type="InterPro" id="IPR036397">
    <property type="entry name" value="RNaseH_sf"/>
</dbReference>
<dbReference type="PANTHER" id="PTHR36015:SF6">
    <property type="entry name" value="HOLLIDAY JUNCTION RESOLVASE MOC1, CHLOROPLASTIC-RELATED"/>
    <property type="match status" value="1"/>
</dbReference>
<dbReference type="InterPro" id="IPR012337">
    <property type="entry name" value="RNaseH-like_sf"/>
</dbReference>
<proteinExistence type="predicted"/>
<evidence type="ECO:0000313" key="2">
    <source>
        <dbReference type="Proteomes" id="UP000561066"/>
    </source>
</evidence>
<dbReference type="AlphaFoldDB" id="A0A7W4J982"/>
<dbReference type="EMBL" id="JABEQH010000020">
    <property type="protein sequence ID" value="MBB2177025.1"/>
    <property type="molecule type" value="Genomic_DNA"/>
</dbReference>